<dbReference type="SUPFAM" id="SSF54637">
    <property type="entry name" value="Thioesterase/thiol ester dehydrase-isomerase"/>
    <property type="match status" value="1"/>
</dbReference>
<dbReference type="Gene3D" id="3.10.129.10">
    <property type="entry name" value="Hotdog Thioesterase"/>
    <property type="match status" value="1"/>
</dbReference>
<name>A0A3R7FHX9_9BURK</name>
<sequence>MNGPAAQPSAVATPALAAAVASPDSLAGLRYFWEDLEPGLSFETSSRTVTEADVVGFAALSADYNRLHVDAEYAAGTSWGKRIAHGMLVASILSGLNTRTVVNQLLEPSIIGLLAMNYWFPRPTLIGDTIHGRIAVASKSPTSSPSRGVVVFRRLAINQRGEVVCECDTTLMVARRVSV</sequence>
<evidence type="ECO:0000313" key="2">
    <source>
        <dbReference type="EMBL" id="RKJ99236.1"/>
    </source>
</evidence>
<feature type="domain" description="MaoC-like" evidence="1">
    <location>
        <begin position="38"/>
        <end position="140"/>
    </location>
</feature>
<evidence type="ECO:0000259" key="1">
    <source>
        <dbReference type="Pfam" id="PF01575"/>
    </source>
</evidence>
<accession>A0A3R7FHX9</accession>
<dbReference type="Proteomes" id="UP000216225">
    <property type="component" value="Unassembled WGS sequence"/>
</dbReference>
<dbReference type="Pfam" id="PF01575">
    <property type="entry name" value="MaoC_dehydratas"/>
    <property type="match status" value="1"/>
</dbReference>
<dbReference type="InterPro" id="IPR002539">
    <property type="entry name" value="MaoC-like_dom"/>
</dbReference>
<dbReference type="InterPro" id="IPR052342">
    <property type="entry name" value="MCH/BMMD"/>
</dbReference>
<evidence type="ECO:0000313" key="3">
    <source>
        <dbReference type="Proteomes" id="UP000216225"/>
    </source>
</evidence>
<dbReference type="AlphaFoldDB" id="A0A3R7FHX9"/>
<gene>
    <name evidence="2" type="ORF">CE154_005705</name>
</gene>
<organism evidence="2 3">
    <name type="scientific">Alicycliphilus denitrificans</name>
    <dbReference type="NCBI Taxonomy" id="179636"/>
    <lineage>
        <taxon>Bacteria</taxon>
        <taxon>Pseudomonadati</taxon>
        <taxon>Pseudomonadota</taxon>
        <taxon>Betaproteobacteria</taxon>
        <taxon>Burkholderiales</taxon>
        <taxon>Comamonadaceae</taxon>
        <taxon>Alicycliphilus</taxon>
    </lineage>
</organism>
<dbReference type="EMBL" id="NKDB02000001">
    <property type="protein sequence ID" value="RKJ99236.1"/>
    <property type="molecule type" value="Genomic_DNA"/>
</dbReference>
<reference evidence="2 3" key="1">
    <citation type="submission" date="2018-09" db="EMBL/GenBank/DDBJ databases">
        <title>Genome comparison of Alicycliphilus sp. BQ1, a polyurethanolytic bacterium, with its closest phylogenetic relatives Alicycliphilus denitrificans BC and K601, unable to attack polyurethane.</title>
        <authorList>
            <person name="Loza-Tavera H."/>
            <person name="Lozano L."/>
            <person name="Cevallos M."/>
            <person name="Maya-Lucas O."/>
            <person name="Garcia-Mena J."/>
            <person name="Hernandez J."/>
        </authorList>
    </citation>
    <scope>NUCLEOTIDE SEQUENCE [LARGE SCALE GENOMIC DNA]</scope>
    <source>
        <strain evidence="2 3">BQ1</strain>
    </source>
</reference>
<proteinExistence type="predicted"/>
<dbReference type="RefSeq" id="WP_094435932.1">
    <property type="nucleotide sequence ID" value="NZ_NKDB02000001.1"/>
</dbReference>
<dbReference type="PANTHER" id="PTHR43664">
    <property type="entry name" value="MONOAMINE OXIDASE-RELATED"/>
    <property type="match status" value="1"/>
</dbReference>
<comment type="caution">
    <text evidence="2">The sequence shown here is derived from an EMBL/GenBank/DDBJ whole genome shotgun (WGS) entry which is preliminary data.</text>
</comment>
<dbReference type="InterPro" id="IPR029069">
    <property type="entry name" value="HotDog_dom_sf"/>
</dbReference>
<dbReference type="PANTHER" id="PTHR43664:SF1">
    <property type="entry name" value="BETA-METHYLMALYL-COA DEHYDRATASE"/>
    <property type="match status" value="1"/>
</dbReference>
<protein>
    <submittedName>
        <fullName evidence="2">Acyl dehydratase</fullName>
    </submittedName>
</protein>